<dbReference type="GO" id="GO:0004784">
    <property type="term" value="F:superoxide dismutase activity"/>
    <property type="evidence" value="ECO:0007669"/>
    <property type="project" value="InterPro"/>
</dbReference>
<organism evidence="2 3">
    <name type="scientific">Coprinellus micaceus</name>
    <name type="common">Glistening ink-cap mushroom</name>
    <name type="synonym">Coprinus micaceus</name>
    <dbReference type="NCBI Taxonomy" id="71717"/>
    <lineage>
        <taxon>Eukaryota</taxon>
        <taxon>Fungi</taxon>
        <taxon>Dikarya</taxon>
        <taxon>Basidiomycota</taxon>
        <taxon>Agaricomycotina</taxon>
        <taxon>Agaricomycetes</taxon>
        <taxon>Agaricomycetidae</taxon>
        <taxon>Agaricales</taxon>
        <taxon>Agaricineae</taxon>
        <taxon>Psathyrellaceae</taxon>
        <taxon>Coprinellus</taxon>
    </lineage>
</organism>
<dbReference type="GO" id="GO:0046872">
    <property type="term" value="F:metal ion binding"/>
    <property type="evidence" value="ECO:0007669"/>
    <property type="project" value="InterPro"/>
</dbReference>
<dbReference type="STRING" id="71717.A0A4Y7T4T4"/>
<accession>A0A4Y7T4T4</accession>
<feature type="non-terminal residue" evidence="2">
    <location>
        <position position="1"/>
    </location>
</feature>
<proteinExistence type="predicted"/>
<evidence type="ECO:0000313" key="2">
    <source>
        <dbReference type="EMBL" id="TEB28612.1"/>
    </source>
</evidence>
<keyword evidence="3" id="KW-1185">Reference proteome</keyword>
<dbReference type="InterPro" id="IPR019832">
    <property type="entry name" value="Mn/Fe_SOD_C"/>
</dbReference>
<comment type="caution">
    <text evidence="2">The sequence shown here is derived from an EMBL/GenBank/DDBJ whole genome shotgun (WGS) entry which is preliminary data.</text>
</comment>
<dbReference type="InterPro" id="IPR036314">
    <property type="entry name" value="SOD_C_sf"/>
</dbReference>
<dbReference type="SUPFAM" id="SSF54719">
    <property type="entry name" value="Fe,Mn superoxide dismutase (SOD), C-terminal domain"/>
    <property type="match status" value="1"/>
</dbReference>
<gene>
    <name evidence="2" type="ORF">FA13DRAFT_1633011</name>
</gene>
<dbReference type="Pfam" id="PF02777">
    <property type="entry name" value="Sod_Fe_C"/>
    <property type="match status" value="1"/>
</dbReference>
<evidence type="ECO:0000259" key="1">
    <source>
        <dbReference type="Pfam" id="PF02777"/>
    </source>
</evidence>
<reference evidence="2 3" key="1">
    <citation type="journal article" date="2019" name="Nat. Ecol. Evol.">
        <title>Megaphylogeny resolves global patterns of mushroom evolution.</title>
        <authorList>
            <person name="Varga T."/>
            <person name="Krizsan K."/>
            <person name="Foldi C."/>
            <person name="Dima B."/>
            <person name="Sanchez-Garcia M."/>
            <person name="Sanchez-Ramirez S."/>
            <person name="Szollosi G.J."/>
            <person name="Szarkandi J.G."/>
            <person name="Papp V."/>
            <person name="Albert L."/>
            <person name="Andreopoulos W."/>
            <person name="Angelini C."/>
            <person name="Antonin V."/>
            <person name="Barry K.W."/>
            <person name="Bougher N.L."/>
            <person name="Buchanan P."/>
            <person name="Buyck B."/>
            <person name="Bense V."/>
            <person name="Catcheside P."/>
            <person name="Chovatia M."/>
            <person name="Cooper J."/>
            <person name="Damon W."/>
            <person name="Desjardin D."/>
            <person name="Finy P."/>
            <person name="Geml J."/>
            <person name="Haridas S."/>
            <person name="Hughes K."/>
            <person name="Justo A."/>
            <person name="Karasinski D."/>
            <person name="Kautmanova I."/>
            <person name="Kiss B."/>
            <person name="Kocsube S."/>
            <person name="Kotiranta H."/>
            <person name="LaButti K.M."/>
            <person name="Lechner B.E."/>
            <person name="Liimatainen K."/>
            <person name="Lipzen A."/>
            <person name="Lukacs Z."/>
            <person name="Mihaltcheva S."/>
            <person name="Morgado L.N."/>
            <person name="Niskanen T."/>
            <person name="Noordeloos M.E."/>
            <person name="Ohm R.A."/>
            <person name="Ortiz-Santana B."/>
            <person name="Ovrebo C."/>
            <person name="Racz N."/>
            <person name="Riley R."/>
            <person name="Savchenko A."/>
            <person name="Shiryaev A."/>
            <person name="Soop K."/>
            <person name="Spirin V."/>
            <person name="Szebenyi C."/>
            <person name="Tomsovsky M."/>
            <person name="Tulloss R.E."/>
            <person name="Uehling J."/>
            <person name="Grigoriev I.V."/>
            <person name="Vagvolgyi C."/>
            <person name="Papp T."/>
            <person name="Martin F.M."/>
            <person name="Miettinen O."/>
            <person name="Hibbett D.S."/>
            <person name="Nagy L.G."/>
        </authorList>
    </citation>
    <scope>NUCLEOTIDE SEQUENCE [LARGE SCALE GENOMIC DNA]</scope>
    <source>
        <strain evidence="2 3">FP101781</strain>
    </source>
</reference>
<feature type="domain" description="Manganese/iron superoxide dismutase C-terminal" evidence="1">
    <location>
        <begin position="22"/>
        <end position="117"/>
    </location>
</feature>
<dbReference type="EMBL" id="QPFP01000031">
    <property type="protein sequence ID" value="TEB28612.1"/>
    <property type="molecule type" value="Genomic_DNA"/>
</dbReference>
<sequence>KNRAHSTDSNKVTGRVLKDRVVKSATKAIFGSLDNLRKGCNDVTLQIQGSGFGSCGYNMLKIATTTNQNLLLSHVPIIGDVFWLHSNGHLSEHSLTLHSQQYPNTIWNLINIEETEARYLEASGTPKLQGFSSYAVQTR</sequence>
<dbReference type="Gene3D" id="3.55.40.20">
    <property type="entry name" value="Iron/manganese superoxide dismutase, C-terminal domain"/>
    <property type="match status" value="1"/>
</dbReference>
<dbReference type="Proteomes" id="UP000298030">
    <property type="component" value="Unassembled WGS sequence"/>
</dbReference>
<name>A0A4Y7T4T4_COPMI</name>
<evidence type="ECO:0000313" key="3">
    <source>
        <dbReference type="Proteomes" id="UP000298030"/>
    </source>
</evidence>
<dbReference type="AlphaFoldDB" id="A0A4Y7T4T4"/>
<protein>
    <recommendedName>
        <fullName evidence="1">Manganese/iron superoxide dismutase C-terminal domain-containing protein</fullName>
    </recommendedName>
</protein>
<dbReference type="OrthoDB" id="239262at2759"/>